<organism evidence="5 6">
    <name type="scientific">Blautia producta</name>
    <dbReference type="NCBI Taxonomy" id="33035"/>
    <lineage>
        <taxon>Bacteria</taxon>
        <taxon>Bacillati</taxon>
        <taxon>Bacillota</taxon>
        <taxon>Clostridia</taxon>
        <taxon>Lachnospirales</taxon>
        <taxon>Lachnospiraceae</taxon>
        <taxon>Blautia</taxon>
    </lineage>
</organism>
<dbReference type="GO" id="GO:0016491">
    <property type="term" value="F:oxidoreductase activity"/>
    <property type="evidence" value="ECO:0007669"/>
    <property type="project" value="UniProtKB-KW"/>
</dbReference>
<keyword evidence="1" id="KW-0479">Metal-binding</keyword>
<dbReference type="Proteomes" id="UP000515789">
    <property type="component" value="Chromosome"/>
</dbReference>
<dbReference type="InterPro" id="IPR002355">
    <property type="entry name" value="Cu_oxidase_Cu_BS"/>
</dbReference>
<dbReference type="Gene3D" id="2.60.40.420">
    <property type="entry name" value="Cupredoxins - blue copper proteins"/>
    <property type="match status" value="5"/>
</dbReference>
<name>A0A7G5N243_9FIRM</name>
<proteinExistence type="predicted"/>
<evidence type="ECO:0000256" key="2">
    <source>
        <dbReference type="ARBA" id="ARBA00023002"/>
    </source>
</evidence>
<evidence type="ECO:0000256" key="3">
    <source>
        <dbReference type="ARBA" id="ARBA00023008"/>
    </source>
</evidence>
<keyword evidence="3" id="KW-0186">Copper</keyword>
<evidence type="ECO:0000313" key="5">
    <source>
        <dbReference type="EMBL" id="QMW80936.1"/>
    </source>
</evidence>
<keyword evidence="2" id="KW-0560">Oxidoreductase</keyword>
<dbReference type="InterPro" id="IPR008972">
    <property type="entry name" value="Cupredoxin"/>
</dbReference>
<dbReference type="PANTHER" id="PTHR11709:SF394">
    <property type="entry name" value="FI03373P-RELATED"/>
    <property type="match status" value="1"/>
</dbReference>
<dbReference type="EMBL" id="CP039126">
    <property type="protein sequence ID" value="QMW80936.1"/>
    <property type="molecule type" value="Genomic_DNA"/>
</dbReference>
<gene>
    <name evidence="5" type="ORF">E5259_27035</name>
</gene>
<evidence type="ECO:0000313" key="6">
    <source>
        <dbReference type="Proteomes" id="UP000515789"/>
    </source>
</evidence>
<accession>A0A7G5N243</accession>
<dbReference type="InterPro" id="IPR045087">
    <property type="entry name" value="Cu-oxidase_fam"/>
</dbReference>
<dbReference type="PROSITE" id="PS00080">
    <property type="entry name" value="MULTICOPPER_OXIDASE2"/>
    <property type="match status" value="1"/>
</dbReference>
<dbReference type="PANTHER" id="PTHR11709">
    <property type="entry name" value="MULTI-COPPER OXIDASE"/>
    <property type="match status" value="1"/>
</dbReference>
<reference evidence="5 6" key="1">
    <citation type="submission" date="2019-04" db="EMBL/GenBank/DDBJ databases">
        <authorList>
            <person name="Schori C."/>
            <person name="Ahrens C."/>
        </authorList>
    </citation>
    <scope>NUCLEOTIDE SEQUENCE [LARGE SCALE GENOMIC DNA]</scope>
    <source>
        <strain evidence="5 6">DSM 2950</strain>
    </source>
</reference>
<dbReference type="InterPro" id="IPR011707">
    <property type="entry name" value="Cu-oxidase-like_N"/>
</dbReference>
<dbReference type="GO" id="GO:0005507">
    <property type="term" value="F:copper ion binding"/>
    <property type="evidence" value="ECO:0007669"/>
    <property type="project" value="InterPro"/>
</dbReference>
<evidence type="ECO:0000256" key="1">
    <source>
        <dbReference type="ARBA" id="ARBA00022723"/>
    </source>
</evidence>
<dbReference type="Pfam" id="PF07732">
    <property type="entry name" value="Cu-oxidase_3"/>
    <property type="match status" value="1"/>
</dbReference>
<dbReference type="GeneID" id="75053558"/>
<sequence>MELCQYPCQNRTRYFTIEVIQIPIVYNRYGDYDPDGLLYVLEMDSQRIQEEAVGRFHQMPPQPCEEVQPLVLRVNLGDTVKVRFRNPLNRRLSIHVQGLAYDVASSDGTSTGFNQDSTTSREIVYTWYANAEGVFLFHDMADARSSEEATNIHGLFGAVIVEPPGAKWFHPQTGEEIESGLMADIYQPGKPAFREYSVFFHDELEILDKDGNPPVDHRTGLPASTTAISYRSEPMRNRMPLTHDPVDSGEEISMSSWVYGDPAPPILRAYVGDPAKIRLIHGGIKETHVFHLHNHQWRLEPENPVSTIIDSITISPQECYTLDILYGAGSLNRVIGDVIFHCHLYPHFHEGMWTLWRIHDRLEDGSGKLPDGTPVPALQPLKDRERPLKKDECHPGYPNFICGEVGMLPRQPPCGVLDAEGNVVVCPTLLEEANFVENAAPGALYTDTCPCHTTGECDNYKECEDDKKRAVCIECDADKECADCAEDGVDRECGDCAECNADKKCGDCAECSDCKKCLAIDTPCENVKVFEIALVQAKLTYNQYGWHDPEGRFFVLKEELERHGGLESYICKVEAQKIQVEPLVIRANAGDCIELRTTNLLPEFLEGNAFQLKTRTDIVGHHVHLVKFDTITSDGAANGWNNIAGARKYETLVERFFADEELRTVFFHDHLFANAHQLHGVFGALVIEEAGATFHNIQNGEELRFGTQAVIRRRDGSSFREFALFVHDFAFLFDKDGKPLNAPEVPGSHDDPGVMGINYRAEPMRERLKRDGDPAYIFSSFVHGDPATPVLETYPGDELMIRLIDGAHEEQHVFNVTGMSWRKEVADDRSPLAASQTIGVSEAFNLNIKEPYQAGDYLYYFGGTDDVWLGLWGIIRAYDKYQECLKPLCKGKDMILPLPPCPGKDDVVRRYEVAAVQTELVYNRYGDHDPDGLIFVPLEDVDLVLAGKYTPKPLILRANVGDWLEVILHNVWDSNRPVPYFDYPRVPLDLKHKPSNRVSLNPQFLQYDPVCDSGINVGYNPKEQTVGIGESKRYFWKADREYGACILQSFADMRNHRYHGLFGAVIVEPAGAEWYENFTKKKNPFAEQAVITAPGMESFREYVLFIQNGIRLLDAQGNLIQTAAADSEEPVAPEDTGEKGYNYRSERFANRLLRDARVWKVFSSKVHDDPATPIWKAYSGDCVIFRTMMPADKPRNVSLTVHGHLWREQPNDALSREIPLQGGISVGNRFDMELKDGAACPGDYLYRSGSFAWDVESGMWGIFRVMKHSVRCRCKEMCGRILKCIK</sequence>
<dbReference type="RefSeq" id="WP_018596950.1">
    <property type="nucleotide sequence ID" value="NZ_CABLBP010000005.1"/>
</dbReference>
<protein>
    <submittedName>
        <fullName evidence="5">Copper oxidase</fullName>
    </submittedName>
</protein>
<evidence type="ECO:0000259" key="4">
    <source>
        <dbReference type="Pfam" id="PF07732"/>
    </source>
</evidence>
<dbReference type="SUPFAM" id="SSF49503">
    <property type="entry name" value="Cupredoxins"/>
    <property type="match status" value="5"/>
</dbReference>
<feature type="domain" description="Plastocyanin-like" evidence="4">
    <location>
        <begin position="72"/>
        <end position="164"/>
    </location>
</feature>